<dbReference type="Proteomes" id="UP001519294">
    <property type="component" value="Unassembled WGS sequence"/>
</dbReference>
<sequence>MPNTNANTFYPEAIGVQEMYKLMIGSVVPRPIAWVSTKSKEGMLNLAPFSFFTVASRQPPTLSITIGRGAKERAGTVKDTLTNIRETKTFIINVVPEALANQMYESSKHVESSVNEFEKACVTPVSSQKSGIPYVKESPIAFECALDRIIKVGTDHMVLGQIQCVCVDESAYSGNYRINIENWKPLARLAGNYAPLGCSFKLPK</sequence>
<dbReference type="InterPro" id="IPR012349">
    <property type="entry name" value="Split_barrel_FMN-bd"/>
</dbReference>
<dbReference type="PANTHER" id="PTHR33798">
    <property type="entry name" value="FLAVOPROTEIN OXYGENASE"/>
    <property type="match status" value="1"/>
</dbReference>
<keyword evidence="3" id="KW-0288">FMN</keyword>
<dbReference type="PANTHER" id="PTHR33798:SF5">
    <property type="entry name" value="FLAVIN REDUCTASE LIKE DOMAIN-CONTAINING PROTEIN"/>
    <property type="match status" value="1"/>
</dbReference>
<evidence type="ECO:0000313" key="7">
    <source>
        <dbReference type="Proteomes" id="UP001519294"/>
    </source>
</evidence>
<reference evidence="6 7" key="1">
    <citation type="submission" date="2021-03" db="EMBL/GenBank/DDBJ databases">
        <title>Genomic Encyclopedia of Type Strains, Phase IV (KMG-IV): sequencing the most valuable type-strain genomes for metagenomic binning, comparative biology and taxonomic classification.</title>
        <authorList>
            <person name="Goeker M."/>
        </authorList>
    </citation>
    <scope>NUCLEOTIDE SEQUENCE [LARGE SCALE GENOMIC DNA]</scope>
    <source>
        <strain evidence="6 7">DSM 25790</strain>
    </source>
</reference>
<comment type="caution">
    <text evidence="6">The sequence shown here is derived from an EMBL/GenBank/DDBJ whole genome shotgun (WGS) entry which is preliminary data.</text>
</comment>
<keyword evidence="2" id="KW-0285">Flavoprotein</keyword>
<comment type="similarity">
    <text evidence="4">Belongs to the flavoredoxin family.</text>
</comment>
<keyword evidence="7" id="KW-1185">Reference proteome</keyword>
<evidence type="ECO:0000256" key="1">
    <source>
        <dbReference type="ARBA" id="ARBA00001917"/>
    </source>
</evidence>
<evidence type="ECO:0000259" key="5">
    <source>
        <dbReference type="SMART" id="SM00903"/>
    </source>
</evidence>
<evidence type="ECO:0000256" key="4">
    <source>
        <dbReference type="ARBA" id="ARBA00038054"/>
    </source>
</evidence>
<protein>
    <submittedName>
        <fullName evidence="6">Flavin reductase (DIM6/NTAB) family NADH-FMN oxidoreductase RutF</fullName>
    </submittedName>
</protein>
<dbReference type="RefSeq" id="WP_226371481.1">
    <property type="nucleotide sequence ID" value="NZ_JAGIKX010000030.1"/>
</dbReference>
<evidence type="ECO:0000256" key="3">
    <source>
        <dbReference type="ARBA" id="ARBA00022643"/>
    </source>
</evidence>
<gene>
    <name evidence="6" type="ORF">J2Z81_002571</name>
</gene>
<dbReference type="SMART" id="SM00903">
    <property type="entry name" value="Flavin_Reduct"/>
    <property type="match status" value="1"/>
</dbReference>
<feature type="domain" description="Flavin reductase like" evidence="5">
    <location>
        <begin position="25"/>
        <end position="178"/>
    </location>
</feature>
<evidence type="ECO:0000313" key="6">
    <source>
        <dbReference type="EMBL" id="MBP2258588.1"/>
    </source>
</evidence>
<dbReference type="Pfam" id="PF01613">
    <property type="entry name" value="Flavin_Reduct"/>
    <property type="match status" value="1"/>
</dbReference>
<organism evidence="6 7">
    <name type="scientific">Virgibacillus alimentarius</name>
    <dbReference type="NCBI Taxonomy" id="698769"/>
    <lineage>
        <taxon>Bacteria</taxon>
        <taxon>Bacillati</taxon>
        <taxon>Bacillota</taxon>
        <taxon>Bacilli</taxon>
        <taxon>Bacillales</taxon>
        <taxon>Bacillaceae</taxon>
        <taxon>Virgibacillus</taxon>
    </lineage>
</organism>
<name>A0ABS4SAQ6_9BACI</name>
<evidence type="ECO:0000256" key="2">
    <source>
        <dbReference type="ARBA" id="ARBA00022630"/>
    </source>
</evidence>
<dbReference type="InterPro" id="IPR002563">
    <property type="entry name" value="Flavin_Rdtase-like_dom"/>
</dbReference>
<dbReference type="SUPFAM" id="SSF50475">
    <property type="entry name" value="FMN-binding split barrel"/>
    <property type="match status" value="1"/>
</dbReference>
<proteinExistence type="inferred from homology"/>
<dbReference type="Gene3D" id="2.30.110.10">
    <property type="entry name" value="Electron Transport, Fmn-binding Protein, Chain A"/>
    <property type="match status" value="1"/>
</dbReference>
<comment type="cofactor">
    <cofactor evidence="1">
        <name>FMN</name>
        <dbReference type="ChEBI" id="CHEBI:58210"/>
    </cofactor>
</comment>
<dbReference type="EMBL" id="JAGIKX010000030">
    <property type="protein sequence ID" value="MBP2258588.1"/>
    <property type="molecule type" value="Genomic_DNA"/>
</dbReference>
<accession>A0ABS4SAQ6</accession>